<organism evidence="3 4">
    <name type="scientific">Amaricoccus macauensis</name>
    <dbReference type="NCBI Taxonomy" id="57001"/>
    <lineage>
        <taxon>Bacteria</taxon>
        <taxon>Pseudomonadati</taxon>
        <taxon>Pseudomonadota</taxon>
        <taxon>Alphaproteobacteria</taxon>
        <taxon>Rhodobacterales</taxon>
        <taxon>Paracoccaceae</taxon>
        <taxon>Amaricoccus</taxon>
    </lineage>
</organism>
<evidence type="ECO:0000313" key="3">
    <source>
        <dbReference type="EMBL" id="MBB5222130.1"/>
    </source>
</evidence>
<dbReference type="PANTHER" id="PTHR36453:SF1">
    <property type="entry name" value="RIGHT HANDED BETA HELIX DOMAIN-CONTAINING PROTEIN"/>
    <property type="match status" value="1"/>
</dbReference>
<dbReference type="InterPro" id="IPR011050">
    <property type="entry name" value="Pectin_lyase_fold/virulence"/>
</dbReference>
<dbReference type="Gene3D" id="2.160.20.10">
    <property type="entry name" value="Single-stranded right-handed beta-helix, Pectin lyase-like"/>
    <property type="match status" value="3"/>
</dbReference>
<feature type="region of interest" description="Disordered" evidence="1">
    <location>
        <begin position="69"/>
        <end position="90"/>
    </location>
</feature>
<dbReference type="AlphaFoldDB" id="A0A840SN00"/>
<protein>
    <submittedName>
        <fullName evidence="3">Parallel beta-helix repeat protein</fullName>
    </submittedName>
</protein>
<dbReference type="InterPro" id="IPR006626">
    <property type="entry name" value="PbH1"/>
</dbReference>
<proteinExistence type="predicted"/>
<feature type="domain" description="Right handed beta helix" evidence="2">
    <location>
        <begin position="361"/>
        <end position="522"/>
    </location>
</feature>
<name>A0A840SN00_9RHOB</name>
<evidence type="ECO:0000256" key="1">
    <source>
        <dbReference type="SAM" id="MobiDB-lite"/>
    </source>
</evidence>
<dbReference type="InterPro" id="IPR039448">
    <property type="entry name" value="Beta_helix"/>
</dbReference>
<reference evidence="3 4" key="1">
    <citation type="submission" date="2020-08" db="EMBL/GenBank/DDBJ databases">
        <title>Genomic Encyclopedia of Type Strains, Phase IV (KMG-IV): sequencing the most valuable type-strain genomes for metagenomic binning, comparative biology and taxonomic classification.</title>
        <authorList>
            <person name="Goeker M."/>
        </authorList>
    </citation>
    <scope>NUCLEOTIDE SEQUENCE [LARGE SCALE GENOMIC DNA]</scope>
    <source>
        <strain evidence="3 4">DSM 101730</strain>
    </source>
</reference>
<dbReference type="Proteomes" id="UP000549457">
    <property type="component" value="Unassembled WGS sequence"/>
</dbReference>
<dbReference type="RefSeq" id="WP_184148546.1">
    <property type="nucleotide sequence ID" value="NZ_JACHFM010000002.1"/>
</dbReference>
<dbReference type="SMART" id="SM00710">
    <property type="entry name" value="PbH1"/>
    <property type="match status" value="5"/>
</dbReference>
<evidence type="ECO:0000259" key="2">
    <source>
        <dbReference type="Pfam" id="PF13229"/>
    </source>
</evidence>
<keyword evidence="4" id="KW-1185">Reference proteome</keyword>
<comment type="caution">
    <text evidence="3">The sequence shown here is derived from an EMBL/GenBank/DDBJ whole genome shotgun (WGS) entry which is preliminary data.</text>
</comment>
<gene>
    <name evidence="3" type="ORF">HNP73_002066</name>
</gene>
<accession>A0A840SN00</accession>
<sequence>MADARRPAEYTFATLVAAAIGIIFWAQTATVARGADYVCQPPGAALSVAPDLSPLPSLTVEAGALYVAPGGDDTRNGRQPAPSGDDGPLATLGRARDLARADPAISRIILRGGDYWLDAPVTFGPEDKGLSLGAAPGETPILHGGPRVTGWTEDADCRWSAPLPIPDGVSPGSLFADGRQEIQARWPNLPEGGGWRDGWLFAAAPPDGSEWEGNLRFRFHDGDVPPLDGVEGLTAHIVGGFNPSSQWGSDTLPVTGIDRDSHSVTTLGTAYFFTGDGSRYFLAGRREFLDAPREWWYDPAARRVHYVAPPGASPATFSAGTLPTLLTLDGADRMSITGLTLRDGSPIGTGKVGTDTRGGGAIRVARSADVHISGNTFEDVGVAIHVTESPAATITGNHIAHVAGNAIYLGTDYGSFGRSDGALIAGNHISDVGEVYFESAGIWFQATTGTRVAHNLIERAAQFGIAGGSLWGPEDAVYDAVIELNEVRDANLATADGGAIKLMGEQADPLRSVIRQNLVTGTDQLMNRPDGSFWPARYESVDEWPTPISWAIYLDGKASGVTIENNLVLRNVAGIGLNGGWSNVVRGNIVAAGSGTAIRIDDGTGRDWHPPWAEPNLISGNLLQIETPGTPVTYVYAPGHGADYARFAGNLYAGTIDDKSFKVWPEVMGHGSYGSPADAAAAGLDEGSRVVPNAGFVDAAQGDYRLRADSVARAIGIGDFPLDQIAPTGCARGEC</sequence>
<dbReference type="Pfam" id="PF13229">
    <property type="entry name" value="Beta_helix"/>
    <property type="match status" value="1"/>
</dbReference>
<evidence type="ECO:0000313" key="4">
    <source>
        <dbReference type="Proteomes" id="UP000549457"/>
    </source>
</evidence>
<dbReference type="EMBL" id="JACHFM010000002">
    <property type="protein sequence ID" value="MBB5222130.1"/>
    <property type="molecule type" value="Genomic_DNA"/>
</dbReference>
<dbReference type="InterPro" id="IPR012334">
    <property type="entry name" value="Pectin_lyas_fold"/>
</dbReference>
<dbReference type="PANTHER" id="PTHR36453">
    <property type="entry name" value="SECRETED PROTEIN-RELATED"/>
    <property type="match status" value="1"/>
</dbReference>
<dbReference type="SUPFAM" id="SSF51126">
    <property type="entry name" value="Pectin lyase-like"/>
    <property type="match status" value="1"/>
</dbReference>